<proteinExistence type="predicted"/>
<protein>
    <submittedName>
        <fullName evidence="2">Uncharacterized protein</fullName>
    </submittedName>
</protein>
<feature type="region of interest" description="Disordered" evidence="1">
    <location>
        <begin position="45"/>
        <end position="75"/>
    </location>
</feature>
<evidence type="ECO:0000313" key="3">
    <source>
        <dbReference type="Proteomes" id="UP000439903"/>
    </source>
</evidence>
<feature type="compositionally biased region" description="Basic and acidic residues" evidence="1">
    <location>
        <begin position="52"/>
        <end position="62"/>
    </location>
</feature>
<sequence>MMTNIQINQKKKHATLSGFLLSKLKPKTSKHDQALTLKGDLLNLKKRKRSNKKENSINEKKISTGTSLSKVHYQT</sequence>
<organism evidence="2 3">
    <name type="scientific">Gigaspora margarita</name>
    <dbReference type="NCBI Taxonomy" id="4874"/>
    <lineage>
        <taxon>Eukaryota</taxon>
        <taxon>Fungi</taxon>
        <taxon>Fungi incertae sedis</taxon>
        <taxon>Mucoromycota</taxon>
        <taxon>Glomeromycotina</taxon>
        <taxon>Glomeromycetes</taxon>
        <taxon>Diversisporales</taxon>
        <taxon>Gigasporaceae</taxon>
        <taxon>Gigaspora</taxon>
    </lineage>
</organism>
<evidence type="ECO:0000256" key="1">
    <source>
        <dbReference type="SAM" id="MobiDB-lite"/>
    </source>
</evidence>
<keyword evidence="3" id="KW-1185">Reference proteome</keyword>
<name>A0A8H3X5V8_GIGMA</name>
<feature type="compositionally biased region" description="Polar residues" evidence="1">
    <location>
        <begin position="63"/>
        <end position="75"/>
    </location>
</feature>
<comment type="caution">
    <text evidence="2">The sequence shown here is derived from an EMBL/GenBank/DDBJ whole genome shotgun (WGS) entry which is preliminary data.</text>
</comment>
<gene>
    <name evidence="2" type="ORF">F8M41_008661</name>
</gene>
<accession>A0A8H3X5V8</accession>
<reference evidence="2 3" key="1">
    <citation type="journal article" date="2019" name="Environ. Microbiol.">
        <title>At the nexus of three kingdoms: the genome of the mycorrhizal fungus Gigaspora margarita provides insights into plant, endobacterial and fungal interactions.</title>
        <authorList>
            <person name="Venice F."/>
            <person name="Ghignone S."/>
            <person name="Salvioli di Fossalunga A."/>
            <person name="Amselem J."/>
            <person name="Novero M."/>
            <person name="Xianan X."/>
            <person name="Sedzielewska Toro K."/>
            <person name="Morin E."/>
            <person name="Lipzen A."/>
            <person name="Grigoriev I.V."/>
            <person name="Henrissat B."/>
            <person name="Martin F.M."/>
            <person name="Bonfante P."/>
        </authorList>
    </citation>
    <scope>NUCLEOTIDE SEQUENCE [LARGE SCALE GENOMIC DNA]</scope>
    <source>
        <strain evidence="2 3">BEG34</strain>
    </source>
</reference>
<evidence type="ECO:0000313" key="2">
    <source>
        <dbReference type="EMBL" id="KAF0407993.1"/>
    </source>
</evidence>
<dbReference type="AlphaFoldDB" id="A0A8H3X5V8"/>
<dbReference type="Proteomes" id="UP000439903">
    <property type="component" value="Unassembled WGS sequence"/>
</dbReference>
<dbReference type="EMBL" id="WTPW01001913">
    <property type="protein sequence ID" value="KAF0407993.1"/>
    <property type="molecule type" value="Genomic_DNA"/>
</dbReference>